<evidence type="ECO:0000256" key="2">
    <source>
        <dbReference type="ARBA" id="ARBA00022475"/>
    </source>
</evidence>
<proteinExistence type="predicted"/>
<dbReference type="EMBL" id="JACHNC010000001">
    <property type="protein sequence ID" value="MBB4751098.1"/>
    <property type="molecule type" value="Genomic_DNA"/>
</dbReference>
<dbReference type="InterPro" id="IPR036259">
    <property type="entry name" value="MFS_trans_sf"/>
</dbReference>
<feature type="transmembrane region" description="Helical" evidence="6">
    <location>
        <begin position="95"/>
        <end position="116"/>
    </location>
</feature>
<dbReference type="InterPro" id="IPR020846">
    <property type="entry name" value="MFS_dom"/>
</dbReference>
<comment type="subcellular location">
    <subcellularLocation>
        <location evidence="1">Cell membrane</location>
        <topology evidence="1">Multi-pass membrane protein</topology>
    </subcellularLocation>
</comment>
<accession>A0A7W7MI68</accession>
<feature type="transmembrane region" description="Helical" evidence="6">
    <location>
        <begin position="404"/>
        <end position="423"/>
    </location>
</feature>
<sequence length="444" mass="45870">MSLPVSVGVATPASPLSRVSRVFPWVVFALTFGLLLSDYMSRQVLSAVFPFLKDEWGLTDTQLGSLTSVVALTVGVLAVPLSLVGDRWGRVRSIVVMAVVWSLATLGCALAAGYGHLLAARLLIGVGEAAYGSVGLAVVLAVFSAKRRASLTGAFMAAGSFGSVLGVALGGVLAAQFGWRWAFAAMGIFGLVLAGLYLVTINERKLAAHQIADDAATGPALAAGQQRAKLTTLFSTPAVVLAYLGGGLQLFITGSLFAWLPSYFNRAYDLAPDRAAKVAALYILIIGAGMVVCGLITDRVGQTRPIGKWTTAIVFAALTLAFLGAGFAMQPGGPQKLLLAVGCFFAAGTTGPTGAMVARLTHESIRATAFGTLTFFNNVLGLAAGSLVTGILADRLGLETAMRYVPLAAVGAVILLIAGRQAYPSSIRRLEPATATDTKDGDTA</sequence>
<keyword evidence="3 6" id="KW-0812">Transmembrane</keyword>
<keyword evidence="5 6" id="KW-0472">Membrane</keyword>
<feature type="transmembrane region" description="Helical" evidence="6">
    <location>
        <begin position="61"/>
        <end position="83"/>
    </location>
</feature>
<dbReference type="PANTHER" id="PTHR43124">
    <property type="entry name" value="PURINE EFFLUX PUMP PBUE"/>
    <property type="match status" value="1"/>
</dbReference>
<comment type="caution">
    <text evidence="8">The sequence shown here is derived from an EMBL/GenBank/DDBJ whole genome shotgun (WGS) entry which is preliminary data.</text>
</comment>
<feature type="transmembrane region" description="Helical" evidence="6">
    <location>
        <begin position="337"/>
        <end position="358"/>
    </location>
</feature>
<evidence type="ECO:0000256" key="4">
    <source>
        <dbReference type="ARBA" id="ARBA00022989"/>
    </source>
</evidence>
<dbReference type="Pfam" id="PF07690">
    <property type="entry name" value="MFS_1"/>
    <property type="match status" value="1"/>
</dbReference>
<feature type="transmembrane region" description="Helical" evidence="6">
    <location>
        <begin position="155"/>
        <end position="175"/>
    </location>
</feature>
<feature type="transmembrane region" description="Helical" evidence="6">
    <location>
        <begin position="279"/>
        <end position="297"/>
    </location>
</feature>
<evidence type="ECO:0000256" key="5">
    <source>
        <dbReference type="ARBA" id="ARBA00023136"/>
    </source>
</evidence>
<feature type="transmembrane region" description="Helical" evidence="6">
    <location>
        <begin position="22"/>
        <end position="41"/>
    </location>
</feature>
<evidence type="ECO:0000259" key="7">
    <source>
        <dbReference type="PROSITE" id="PS50850"/>
    </source>
</evidence>
<feature type="transmembrane region" description="Helical" evidence="6">
    <location>
        <begin position="122"/>
        <end position="143"/>
    </location>
</feature>
<protein>
    <submittedName>
        <fullName evidence="8">MFS family permease</fullName>
    </submittedName>
</protein>
<feature type="transmembrane region" description="Helical" evidence="6">
    <location>
        <begin position="309"/>
        <end position="331"/>
    </location>
</feature>
<organism evidence="8 9">
    <name type="scientific">Actinoplanes lobatus</name>
    <dbReference type="NCBI Taxonomy" id="113568"/>
    <lineage>
        <taxon>Bacteria</taxon>
        <taxon>Bacillati</taxon>
        <taxon>Actinomycetota</taxon>
        <taxon>Actinomycetes</taxon>
        <taxon>Micromonosporales</taxon>
        <taxon>Micromonosporaceae</taxon>
        <taxon>Actinoplanes</taxon>
    </lineage>
</organism>
<dbReference type="GO" id="GO:0005886">
    <property type="term" value="C:plasma membrane"/>
    <property type="evidence" value="ECO:0007669"/>
    <property type="project" value="UniProtKB-SubCell"/>
</dbReference>
<feature type="transmembrane region" description="Helical" evidence="6">
    <location>
        <begin position="181"/>
        <end position="199"/>
    </location>
</feature>
<feature type="transmembrane region" description="Helical" evidence="6">
    <location>
        <begin position="370"/>
        <end position="392"/>
    </location>
</feature>
<dbReference type="Proteomes" id="UP000590511">
    <property type="component" value="Unassembled WGS sequence"/>
</dbReference>
<evidence type="ECO:0000256" key="1">
    <source>
        <dbReference type="ARBA" id="ARBA00004651"/>
    </source>
</evidence>
<evidence type="ECO:0000313" key="9">
    <source>
        <dbReference type="Proteomes" id="UP000590511"/>
    </source>
</evidence>
<keyword evidence="4 6" id="KW-1133">Transmembrane helix</keyword>
<keyword evidence="2" id="KW-1003">Cell membrane</keyword>
<evidence type="ECO:0000256" key="3">
    <source>
        <dbReference type="ARBA" id="ARBA00022692"/>
    </source>
</evidence>
<reference evidence="8 9" key="1">
    <citation type="submission" date="2020-08" db="EMBL/GenBank/DDBJ databases">
        <title>Sequencing the genomes of 1000 actinobacteria strains.</title>
        <authorList>
            <person name="Klenk H.-P."/>
        </authorList>
    </citation>
    <scope>NUCLEOTIDE SEQUENCE [LARGE SCALE GENOMIC DNA]</scope>
    <source>
        <strain evidence="8 9">DSM 43150</strain>
    </source>
</reference>
<dbReference type="SUPFAM" id="SSF103473">
    <property type="entry name" value="MFS general substrate transporter"/>
    <property type="match status" value="1"/>
</dbReference>
<dbReference type="PANTHER" id="PTHR43124:SF3">
    <property type="entry name" value="CHLORAMPHENICOL EFFLUX PUMP RV0191"/>
    <property type="match status" value="1"/>
</dbReference>
<feature type="domain" description="Major facilitator superfamily (MFS) profile" evidence="7">
    <location>
        <begin position="26"/>
        <end position="423"/>
    </location>
</feature>
<feature type="transmembrane region" description="Helical" evidence="6">
    <location>
        <begin position="238"/>
        <end position="259"/>
    </location>
</feature>
<evidence type="ECO:0000313" key="8">
    <source>
        <dbReference type="EMBL" id="MBB4751098.1"/>
    </source>
</evidence>
<dbReference type="RefSeq" id="WP_188123179.1">
    <property type="nucleotide sequence ID" value="NZ_JACHNC010000001.1"/>
</dbReference>
<dbReference type="AlphaFoldDB" id="A0A7W7MI68"/>
<dbReference type="GO" id="GO:0022857">
    <property type="term" value="F:transmembrane transporter activity"/>
    <property type="evidence" value="ECO:0007669"/>
    <property type="project" value="InterPro"/>
</dbReference>
<gene>
    <name evidence="8" type="ORF">BJ964_005259</name>
</gene>
<dbReference type="InterPro" id="IPR050189">
    <property type="entry name" value="MFS_Efflux_Transporters"/>
</dbReference>
<dbReference type="PROSITE" id="PS50850">
    <property type="entry name" value="MFS"/>
    <property type="match status" value="1"/>
</dbReference>
<name>A0A7W7MI68_9ACTN</name>
<evidence type="ECO:0000256" key="6">
    <source>
        <dbReference type="SAM" id="Phobius"/>
    </source>
</evidence>
<dbReference type="InterPro" id="IPR011701">
    <property type="entry name" value="MFS"/>
</dbReference>
<dbReference type="Gene3D" id="1.20.1250.20">
    <property type="entry name" value="MFS general substrate transporter like domains"/>
    <property type="match status" value="2"/>
</dbReference>